<keyword evidence="6" id="KW-0812">Transmembrane</keyword>
<accession>A0A8E2I8J4</accession>
<dbReference type="PANTHER" id="PTHR42852:SF6">
    <property type="entry name" value="THIOL:DISULFIDE INTERCHANGE PROTEIN DSBE"/>
    <property type="match status" value="1"/>
</dbReference>
<dbReference type="GO" id="GO:0016209">
    <property type="term" value="F:antioxidant activity"/>
    <property type="evidence" value="ECO:0007669"/>
    <property type="project" value="InterPro"/>
</dbReference>
<sequence>MSQKKKQRLVIRTIILVVLIAAVSYALYNNLTKDSRKALKVGDKAPDFVLQDMNGQKHRLSDYKGKGVFLNFWGTWCGPCKEEMPYMVDLYKEYKQQGVEILAANVGESNFLINKFIKSYDLNFPVLVDKSKDVQNAYGIDPIPTSFFIDSSGTIKKIVETTMSKEDIQNLMESIKP</sequence>
<gene>
    <name evidence="8" type="ORF">BWZ43_22095</name>
</gene>
<reference evidence="8 9" key="1">
    <citation type="submission" date="2017-01" db="EMBL/GenBank/DDBJ databases">
        <title>Draft genome sequence of Bacillus oleronius.</title>
        <authorList>
            <person name="Allam M."/>
        </authorList>
    </citation>
    <scope>NUCLEOTIDE SEQUENCE [LARGE SCALE GENOMIC DNA]</scope>
    <source>
        <strain evidence="8 9">DSM 9356</strain>
    </source>
</reference>
<dbReference type="NCBIfam" id="NF002854">
    <property type="entry name" value="PRK03147.1"/>
    <property type="match status" value="1"/>
</dbReference>
<evidence type="ECO:0000256" key="2">
    <source>
        <dbReference type="ARBA" id="ARBA00022748"/>
    </source>
</evidence>
<dbReference type="PROSITE" id="PS51352">
    <property type="entry name" value="THIOREDOXIN_2"/>
    <property type="match status" value="1"/>
</dbReference>
<dbReference type="Gene3D" id="3.40.30.10">
    <property type="entry name" value="Glutaredoxin"/>
    <property type="match status" value="1"/>
</dbReference>
<dbReference type="AlphaFoldDB" id="A0A8E2I8J4"/>
<dbReference type="InterPro" id="IPR000866">
    <property type="entry name" value="AhpC/TSA"/>
</dbReference>
<dbReference type="RefSeq" id="WP_058002318.1">
    <property type="nucleotide sequence ID" value="NZ_CP065424.1"/>
</dbReference>
<dbReference type="GO" id="GO:0030313">
    <property type="term" value="C:cell envelope"/>
    <property type="evidence" value="ECO:0007669"/>
    <property type="project" value="UniProtKB-SubCell"/>
</dbReference>
<evidence type="ECO:0000256" key="4">
    <source>
        <dbReference type="ARBA" id="ARBA00023157"/>
    </source>
</evidence>
<dbReference type="InterPro" id="IPR013766">
    <property type="entry name" value="Thioredoxin_domain"/>
</dbReference>
<feature type="transmembrane region" description="Helical" evidence="6">
    <location>
        <begin position="9"/>
        <end position="28"/>
    </location>
</feature>
<keyword evidence="5" id="KW-0676">Redox-active center</keyword>
<keyword evidence="9" id="KW-1185">Reference proteome</keyword>
<comment type="caution">
    <text evidence="8">The sequence shown here is derived from an EMBL/GenBank/DDBJ whole genome shotgun (WGS) entry which is preliminary data.</text>
</comment>
<keyword evidence="6" id="KW-1133">Transmembrane helix</keyword>
<organism evidence="8 9">
    <name type="scientific">Heyndrickxia oleronia</name>
    <dbReference type="NCBI Taxonomy" id="38875"/>
    <lineage>
        <taxon>Bacteria</taxon>
        <taxon>Bacillati</taxon>
        <taxon>Bacillota</taxon>
        <taxon>Bacilli</taxon>
        <taxon>Bacillales</taxon>
        <taxon>Bacillaceae</taxon>
        <taxon>Heyndrickxia</taxon>
    </lineage>
</organism>
<dbReference type="Pfam" id="PF00578">
    <property type="entry name" value="AhpC-TSA"/>
    <property type="match status" value="1"/>
</dbReference>
<dbReference type="EMBL" id="MTLA01000347">
    <property type="protein sequence ID" value="OOP66230.1"/>
    <property type="molecule type" value="Genomic_DNA"/>
</dbReference>
<dbReference type="PROSITE" id="PS00194">
    <property type="entry name" value="THIOREDOXIN_1"/>
    <property type="match status" value="1"/>
</dbReference>
<protein>
    <submittedName>
        <fullName evidence="8">Thiol-disulfide oxidoreductase</fullName>
    </submittedName>
</protein>
<evidence type="ECO:0000256" key="5">
    <source>
        <dbReference type="ARBA" id="ARBA00023284"/>
    </source>
</evidence>
<dbReference type="PANTHER" id="PTHR42852">
    <property type="entry name" value="THIOL:DISULFIDE INTERCHANGE PROTEIN DSBE"/>
    <property type="match status" value="1"/>
</dbReference>
<keyword evidence="3" id="KW-0735">Signal-anchor</keyword>
<proteinExistence type="predicted"/>
<keyword evidence="6" id="KW-0472">Membrane</keyword>
<evidence type="ECO:0000256" key="6">
    <source>
        <dbReference type="SAM" id="Phobius"/>
    </source>
</evidence>
<dbReference type="Proteomes" id="UP000189761">
    <property type="component" value="Unassembled WGS sequence"/>
</dbReference>
<dbReference type="GO" id="GO:0017004">
    <property type="term" value="P:cytochrome complex assembly"/>
    <property type="evidence" value="ECO:0007669"/>
    <property type="project" value="UniProtKB-KW"/>
</dbReference>
<keyword evidence="4" id="KW-1015">Disulfide bond</keyword>
<comment type="subcellular location">
    <subcellularLocation>
        <location evidence="1">Cell envelope</location>
    </subcellularLocation>
</comment>
<dbReference type="InterPro" id="IPR036249">
    <property type="entry name" value="Thioredoxin-like_sf"/>
</dbReference>
<keyword evidence="2" id="KW-0201">Cytochrome c-type biogenesis</keyword>
<evidence type="ECO:0000313" key="8">
    <source>
        <dbReference type="EMBL" id="OOP66230.1"/>
    </source>
</evidence>
<evidence type="ECO:0000256" key="1">
    <source>
        <dbReference type="ARBA" id="ARBA00004196"/>
    </source>
</evidence>
<evidence type="ECO:0000313" key="9">
    <source>
        <dbReference type="Proteomes" id="UP000189761"/>
    </source>
</evidence>
<name>A0A8E2I8J4_9BACI</name>
<evidence type="ECO:0000256" key="3">
    <source>
        <dbReference type="ARBA" id="ARBA00022968"/>
    </source>
</evidence>
<dbReference type="InterPro" id="IPR017937">
    <property type="entry name" value="Thioredoxin_CS"/>
</dbReference>
<dbReference type="InterPro" id="IPR050553">
    <property type="entry name" value="Thioredoxin_ResA/DsbE_sf"/>
</dbReference>
<feature type="domain" description="Thioredoxin" evidence="7">
    <location>
        <begin position="39"/>
        <end position="177"/>
    </location>
</feature>
<dbReference type="GO" id="GO:0016491">
    <property type="term" value="F:oxidoreductase activity"/>
    <property type="evidence" value="ECO:0007669"/>
    <property type="project" value="InterPro"/>
</dbReference>
<evidence type="ECO:0000259" key="7">
    <source>
        <dbReference type="PROSITE" id="PS51352"/>
    </source>
</evidence>
<dbReference type="SUPFAM" id="SSF52833">
    <property type="entry name" value="Thioredoxin-like"/>
    <property type="match status" value="1"/>
</dbReference>
<dbReference type="CDD" id="cd02966">
    <property type="entry name" value="TlpA_like_family"/>
    <property type="match status" value="1"/>
</dbReference>